<gene>
    <name evidence="3" type="ORF">ENO77_00955</name>
</gene>
<dbReference type="SUPFAM" id="SSF53271">
    <property type="entry name" value="PRTase-like"/>
    <property type="match status" value="1"/>
</dbReference>
<evidence type="ECO:0000313" key="3">
    <source>
        <dbReference type="EMBL" id="HEW52739.1"/>
    </source>
</evidence>
<evidence type="ECO:0000256" key="1">
    <source>
        <dbReference type="ARBA" id="ARBA00022679"/>
    </source>
</evidence>
<keyword evidence="3" id="KW-0328">Glycosyltransferase</keyword>
<reference evidence="3" key="1">
    <citation type="journal article" date="2020" name="mSystems">
        <title>Genome- and Community-Level Interaction Insights into Carbon Utilization and Element Cycling Functions of Hydrothermarchaeota in Hydrothermal Sediment.</title>
        <authorList>
            <person name="Zhou Z."/>
            <person name="Liu Y."/>
            <person name="Xu W."/>
            <person name="Pan J."/>
            <person name="Luo Z.H."/>
            <person name="Li M."/>
        </authorList>
    </citation>
    <scope>NUCLEOTIDE SEQUENCE [LARGE SCALE GENOMIC DNA]</scope>
    <source>
        <strain evidence="3">SpSt-16</strain>
    </source>
</reference>
<dbReference type="InterPro" id="IPR029055">
    <property type="entry name" value="Ntn_hydrolases_N"/>
</dbReference>
<keyword evidence="1 3" id="KW-0808">Transferase</keyword>
<accession>A0A7C2ZN51</accession>
<dbReference type="EMBL" id="DSGT01000002">
    <property type="protein sequence ID" value="HEW52739.1"/>
    <property type="molecule type" value="Genomic_DNA"/>
</dbReference>
<proteinExistence type="predicted"/>
<dbReference type="AlphaFoldDB" id="A0A7C2ZN51"/>
<dbReference type="PANTHER" id="PTHR11907">
    <property type="entry name" value="AMIDOPHOSPHORIBOSYLTRANSFERASE"/>
    <property type="match status" value="1"/>
</dbReference>
<dbReference type="CDD" id="cd06223">
    <property type="entry name" value="PRTases_typeI"/>
    <property type="match status" value="1"/>
</dbReference>
<evidence type="ECO:0000256" key="2">
    <source>
        <dbReference type="ARBA" id="ARBA00022962"/>
    </source>
</evidence>
<name>A0A7C2ZN51_9CREN</name>
<dbReference type="GO" id="GO:0016757">
    <property type="term" value="F:glycosyltransferase activity"/>
    <property type="evidence" value="ECO:0007669"/>
    <property type="project" value="UniProtKB-KW"/>
</dbReference>
<sequence length="397" mass="43670">MSGLLAIYAFDEMWSLNSYVRYGLMALQHRGTERYVVCTAANNTECCVGDRIEDVAVRASDHKAIAAAYSTADGGVHQETINSTGIALLAEREHKALSELTRELAKALSKNPYNDVPATLRAYSDIDDLPSFVALSNRGEVLAWRSPSGLTPMVLGGYGFDMTIVSSESTAIDILDADVRKFVSPGELVYQNRFLLKSFNAYSNTKPRLCLFELLYLARHDAIVEGVSVYEFRKSLGRELATTFDKDVDAVMGVPETAIPYALGLSNAIGKPFELAFVATGSRSRSMLRADPREKLIAIHLKMNPVRSSLEGKRIALVDDSMVTGATAKTVSQILRYRIGVEEIHLLIASPPLVTSCPYNVMKLNIESLLAANLSKDDGRKVPRGRFATLARPRERR</sequence>
<protein>
    <submittedName>
        <fullName evidence="3">Amidophosphoribosyltransferase</fullName>
    </submittedName>
</protein>
<dbReference type="SUPFAM" id="SSF56235">
    <property type="entry name" value="N-terminal nucleophile aminohydrolases (Ntn hydrolases)"/>
    <property type="match status" value="1"/>
</dbReference>
<keyword evidence="2" id="KW-0315">Glutamine amidotransferase</keyword>
<dbReference type="Gene3D" id="3.40.50.2020">
    <property type="match status" value="1"/>
</dbReference>
<dbReference type="Gene3D" id="3.60.20.10">
    <property type="entry name" value="Glutamine Phosphoribosylpyrophosphate, subunit 1, domain 1"/>
    <property type="match status" value="1"/>
</dbReference>
<dbReference type="InterPro" id="IPR029057">
    <property type="entry name" value="PRTase-like"/>
</dbReference>
<dbReference type="InterPro" id="IPR000836">
    <property type="entry name" value="PRTase_dom"/>
</dbReference>
<comment type="caution">
    <text evidence="3">The sequence shown here is derived from an EMBL/GenBank/DDBJ whole genome shotgun (WGS) entry which is preliminary data.</text>
</comment>
<organism evidence="3">
    <name type="scientific">Ignisphaera aggregans</name>
    <dbReference type="NCBI Taxonomy" id="334771"/>
    <lineage>
        <taxon>Archaea</taxon>
        <taxon>Thermoproteota</taxon>
        <taxon>Thermoprotei</taxon>
        <taxon>Desulfurococcales</taxon>
        <taxon>Desulfurococcaceae</taxon>
        <taxon>Ignisphaera</taxon>
    </lineage>
</organism>